<dbReference type="EMBL" id="JBBPHU010000001">
    <property type="protein sequence ID" value="KAK7524729.1"/>
    <property type="molecule type" value="Genomic_DNA"/>
</dbReference>
<organism evidence="2 3">
    <name type="scientific">Phyllosticta citriasiana</name>
    <dbReference type="NCBI Taxonomy" id="595635"/>
    <lineage>
        <taxon>Eukaryota</taxon>
        <taxon>Fungi</taxon>
        <taxon>Dikarya</taxon>
        <taxon>Ascomycota</taxon>
        <taxon>Pezizomycotina</taxon>
        <taxon>Dothideomycetes</taxon>
        <taxon>Dothideomycetes incertae sedis</taxon>
        <taxon>Botryosphaeriales</taxon>
        <taxon>Phyllostictaceae</taxon>
        <taxon>Phyllosticta</taxon>
    </lineage>
</organism>
<evidence type="ECO:0000313" key="2">
    <source>
        <dbReference type="EMBL" id="KAK7524729.1"/>
    </source>
</evidence>
<feature type="compositionally biased region" description="Basic and acidic residues" evidence="1">
    <location>
        <begin position="1"/>
        <end position="10"/>
    </location>
</feature>
<reference evidence="2 3" key="1">
    <citation type="submission" date="2024-04" db="EMBL/GenBank/DDBJ databases">
        <title>Phyllosticta paracitricarpa is synonymous to the EU quarantine fungus P. citricarpa based on phylogenomic analyses.</title>
        <authorList>
            <consortium name="Lawrence Berkeley National Laboratory"/>
            <person name="Van Ingen-Buijs V.A."/>
            <person name="Van Westerhoven A.C."/>
            <person name="Haridas S."/>
            <person name="Skiadas P."/>
            <person name="Martin F."/>
            <person name="Groenewald J.Z."/>
            <person name="Crous P.W."/>
            <person name="Seidl M.F."/>
        </authorList>
    </citation>
    <scope>NUCLEOTIDE SEQUENCE [LARGE SCALE GENOMIC DNA]</scope>
    <source>
        <strain evidence="2 3">CBS 123371</strain>
    </source>
</reference>
<feature type="region of interest" description="Disordered" evidence="1">
    <location>
        <begin position="92"/>
        <end position="111"/>
    </location>
</feature>
<feature type="region of interest" description="Disordered" evidence="1">
    <location>
        <begin position="1"/>
        <end position="28"/>
    </location>
</feature>
<evidence type="ECO:0000256" key="1">
    <source>
        <dbReference type="SAM" id="MobiDB-lite"/>
    </source>
</evidence>
<gene>
    <name evidence="2" type="ORF">IWZ03DRAFT_31724</name>
</gene>
<evidence type="ECO:0000313" key="3">
    <source>
        <dbReference type="Proteomes" id="UP001363622"/>
    </source>
</evidence>
<protein>
    <submittedName>
        <fullName evidence="2">Uncharacterized protein</fullName>
    </submittedName>
</protein>
<dbReference type="Proteomes" id="UP001363622">
    <property type="component" value="Unassembled WGS sequence"/>
</dbReference>
<sequence>MIFALPDDHLQSAPRRQHGKTYAGQERKWRVSRRSASMEPSRGAGWLACLAHGSSSSWICCTHCLLAAGRPLFDRHLPSSVYPSYRHAPTVDGGMMQDESRIRASRSRQSRSRCGGHHAVLLRSARLHGLLFFWVDNLPQRTTDQPPAALARLARMCAPTACLLESSSSLAAKTAAGIRRFIPATGKFGRLGFECKPDVRSFLVVAFLATRLVARLKMKGLSSLALFRAWISWRLHVSTLECPAITRCRQDERLTWRQEVIPPLLVSRDES</sequence>
<keyword evidence="3" id="KW-1185">Reference proteome</keyword>
<accession>A0ABR1L2Q2</accession>
<proteinExistence type="predicted"/>
<name>A0ABR1L2Q2_9PEZI</name>
<comment type="caution">
    <text evidence="2">The sequence shown here is derived from an EMBL/GenBank/DDBJ whole genome shotgun (WGS) entry which is preliminary data.</text>
</comment>